<comment type="caution">
    <text evidence="1">The sequence shown here is derived from an EMBL/GenBank/DDBJ whole genome shotgun (WGS) entry which is preliminary data.</text>
</comment>
<dbReference type="Proteomes" id="UP000605099">
    <property type="component" value="Unassembled WGS sequence"/>
</dbReference>
<reference evidence="2" key="1">
    <citation type="journal article" date="2019" name="Int. J. Syst. Evol. Microbiol.">
        <title>The Global Catalogue of Microorganisms (GCM) 10K type strain sequencing project: providing services to taxonomists for standard genome sequencing and annotation.</title>
        <authorList>
            <consortium name="The Broad Institute Genomics Platform"/>
            <consortium name="The Broad Institute Genome Sequencing Center for Infectious Disease"/>
            <person name="Wu L."/>
            <person name="Ma J."/>
        </authorList>
    </citation>
    <scope>NUCLEOTIDE SEQUENCE [LARGE SCALE GENOMIC DNA]</scope>
    <source>
        <strain evidence="2">CGMCC 1.6784</strain>
    </source>
</reference>
<organism evidence="1 2">
    <name type="scientific">Novosphingobium indicum</name>
    <dbReference type="NCBI Taxonomy" id="462949"/>
    <lineage>
        <taxon>Bacteria</taxon>
        <taxon>Pseudomonadati</taxon>
        <taxon>Pseudomonadota</taxon>
        <taxon>Alphaproteobacteria</taxon>
        <taxon>Sphingomonadales</taxon>
        <taxon>Sphingomonadaceae</taxon>
        <taxon>Novosphingobium</taxon>
    </lineage>
</organism>
<dbReference type="EMBL" id="BMLK01000011">
    <property type="protein sequence ID" value="GGN52402.1"/>
    <property type="molecule type" value="Genomic_DNA"/>
</dbReference>
<name>A0ABQ2JS84_9SPHN</name>
<evidence type="ECO:0000313" key="2">
    <source>
        <dbReference type="Proteomes" id="UP000605099"/>
    </source>
</evidence>
<accession>A0ABQ2JS84</accession>
<proteinExistence type="predicted"/>
<gene>
    <name evidence="1" type="ORF">GCM10011349_25910</name>
</gene>
<keyword evidence="2" id="KW-1185">Reference proteome</keyword>
<protein>
    <submittedName>
        <fullName evidence="1">Uncharacterized protein</fullName>
    </submittedName>
</protein>
<sequence length="61" mass="6533">MGEVLHGSAKTTHAIRAELQRSHASVAHLARKYGIKDGPIAILGFATASNDTGGWLSCRFR</sequence>
<evidence type="ECO:0000313" key="1">
    <source>
        <dbReference type="EMBL" id="GGN52402.1"/>
    </source>
</evidence>